<feature type="transmembrane region" description="Helical" evidence="1">
    <location>
        <begin position="83"/>
        <end position="101"/>
    </location>
</feature>
<accession>A0A1E7KJ92</accession>
<keyword evidence="1" id="KW-0812">Transmembrane</keyword>
<dbReference type="EMBL" id="LJGU01000115">
    <property type="protein sequence ID" value="OEV03971.1"/>
    <property type="molecule type" value="Genomic_DNA"/>
</dbReference>
<feature type="transmembrane region" description="Helical" evidence="1">
    <location>
        <begin position="6"/>
        <end position="24"/>
    </location>
</feature>
<organism evidence="2 3">
    <name type="scientific">Streptomyces oceani</name>
    <dbReference type="NCBI Taxonomy" id="1075402"/>
    <lineage>
        <taxon>Bacteria</taxon>
        <taxon>Bacillati</taxon>
        <taxon>Actinomycetota</taxon>
        <taxon>Actinomycetes</taxon>
        <taxon>Kitasatosporales</taxon>
        <taxon>Streptomycetaceae</taxon>
        <taxon>Streptomyces</taxon>
    </lineage>
</organism>
<keyword evidence="1" id="KW-0472">Membrane</keyword>
<keyword evidence="1" id="KW-1133">Transmembrane helix</keyword>
<dbReference type="PATRIC" id="fig|1075402.3.peg.5300"/>
<evidence type="ECO:0000313" key="3">
    <source>
        <dbReference type="Proteomes" id="UP000176101"/>
    </source>
</evidence>
<dbReference type="AlphaFoldDB" id="A0A1E7KJ92"/>
<sequence length="457" mass="49242">MTPADPVAAALGNASLLGVGYLLLGHRRLAALAALGTIVLLKYTASVAATWCELLLLVWWVIGVAHGWFLARGRVRLMAPRGQRAGVLTLAVVVVLTAGLLRTDAYGIEARVHEARESGDCEEAVAAQGEVWFGHRVAGSVAVDHGAAVVETCHRLERAAAELAAAQTGSIDDLRQGFRILAGVLDEPGHHRTVETALASFLSELPTRDSCDTADIAAWLLDREPSGDLLDRSARTAARTEPAALVACGDELMERSSWKQARTRYQRLLDVYPNDSSLDEARSGVREASEAIELDKVRGLVRETLDADSGYCAEPAPYSGAPAYDKGDSRALFLGSDEYTGKLPDSWRTDDPAKAALVVCAGSATNGASVESCYYETTSRYSPHHVTFHKAKIPVKVYELRTGKRVAQRQLQIGGTSCPPTLHYTTYGLDDYGPNANQLVSVGKSDVRDAFRPIMKR</sequence>
<comment type="caution">
    <text evidence="2">The sequence shown here is derived from an EMBL/GenBank/DDBJ whole genome shotgun (WGS) entry which is preliminary data.</text>
</comment>
<reference evidence="2 3" key="1">
    <citation type="journal article" date="2016" name="Front. Microbiol.">
        <title>Comparative Genomics Analysis of Streptomyces Species Reveals Their Adaptation to the Marine Environment and Their Diversity at the Genomic Level.</title>
        <authorList>
            <person name="Tian X."/>
            <person name="Zhang Z."/>
            <person name="Yang T."/>
            <person name="Chen M."/>
            <person name="Li J."/>
            <person name="Chen F."/>
            <person name="Yang J."/>
            <person name="Li W."/>
            <person name="Zhang B."/>
            <person name="Zhang Z."/>
            <person name="Wu J."/>
            <person name="Zhang C."/>
            <person name="Long L."/>
            <person name="Xiao J."/>
        </authorList>
    </citation>
    <scope>NUCLEOTIDE SEQUENCE [LARGE SCALE GENOMIC DNA]</scope>
    <source>
        <strain evidence="2 3">SCSIO 02100</strain>
    </source>
</reference>
<evidence type="ECO:0000256" key="1">
    <source>
        <dbReference type="SAM" id="Phobius"/>
    </source>
</evidence>
<protein>
    <recommendedName>
        <fullName evidence="4">Tetratricopeptide repeat protein</fullName>
    </recommendedName>
</protein>
<feature type="transmembrane region" description="Helical" evidence="1">
    <location>
        <begin position="54"/>
        <end position="71"/>
    </location>
</feature>
<evidence type="ECO:0008006" key="4">
    <source>
        <dbReference type="Google" id="ProtNLM"/>
    </source>
</evidence>
<proteinExistence type="predicted"/>
<dbReference type="Proteomes" id="UP000176101">
    <property type="component" value="Unassembled WGS sequence"/>
</dbReference>
<name>A0A1E7KJ92_9ACTN</name>
<keyword evidence="3" id="KW-1185">Reference proteome</keyword>
<evidence type="ECO:0000313" key="2">
    <source>
        <dbReference type="EMBL" id="OEV03971.1"/>
    </source>
</evidence>
<gene>
    <name evidence="2" type="ORF">AN216_09540</name>
</gene>